<gene>
    <name evidence="1" type="ORF">QBC41DRAFT_323186</name>
</gene>
<accession>A0AA40DBQ0</accession>
<keyword evidence="2" id="KW-1185">Reference proteome</keyword>
<evidence type="ECO:0000313" key="1">
    <source>
        <dbReference type="EMBL" id="KAK0667784.1"/>
    </source>
</evidence>
<evidence type="ECO:0000313" key="2">
    <source>
        <dbReference type="Proteomes" id="UP001174997"/>
    </source>
</evidence>
<proteinExistence type="predicted"/>
<dbReference type="EMBL" id="JAULSY010000066">
    <property type="protein sequence ID" value="KAK0667784.1"/>
    <property type="molecule type" value="Genomic_DNA"/>
</dbReference>
<sequence>MYSTYQANSGEPIRTQVHGLDMIMLIPSTSTAPRPIVPCSVGLSSTSVFFYFFFFSDGLAFHFLGLQRRFSAYFLFLLIQHCLACPLKASGFRKVFLLPSCMLRRRVNNKHSARGCRRLFFSFLENSFSRSGLVVVHFTSAGTPYLTLYPR</sequence>
<name>A0AA40DBQ0_9PEZI</name>
<organism evidence="1 2">
    <name type="scientific">Cercophora samala</name>
    <dbReference type="NCBI Taxonomy" id="330535"/>
    <lineage>
        <taxon>Eukaryota</taxon>
        <taxon>Fungi</taxon>
        <taxon>Dikarya</taxon>
        <taxon>Ascomycota</taxon>
        <taxon>Pezizomycotina</taxon>
        <taxon>Sordariomycetes</taxon>
        <taxon>Sordariomycetidae</taxon>
        <taxon>Sordariales</taxon>
        <taxon>Lasiosphaeriaceae</taxon>
        <taxon>Cercophora</taxon>
    </lineage>
</organism>
<protein>
    <submittedName>
        <fullName evidence="1">Uncharacterized protein</fullName>
    </submittedName>
</protein>
<comment type="caution">
    <text evidence="1">The sequence shown here is derived from an EMBL/GenBank/DDBJ whole genome shotgun (WGS) entry which is preliminary data.</text>
</comment>
<reference evidence="1" key="1">
    <citation type="submission" date="2023-06" db="EMBL/GenBank/DDBJ databases">
        <title>Genome-scale phylogeny and comparative genomics of the fungal order Sordariales.</title>
        <authorList>
            <consortium name="Lawrence Berkeley National Laboratory"/>
            <person name="Hensen N."/>
            <person name="Bonometti L."/>
            <person name="Westerberg I."/>
            <person name="Brannstrom I.O."/>
            <person name="Guillou S."/>
            <person name="Cros-Aarteil S."/>
            <person name="Calhoun S."/>
            <person name="Haridas S."/>
            <person name="Kuo A."/>
            <person name="Mondo S."/>
            <person name="Pangilinan J."/>
            <person name="Riley R."/>
            <person name="Labutti K."/>
            <person name="Andreopoulos B."/>
            <person name="Lipzen A."/>
            <person name="Chen C."/>
            <person name="Yanf M."/>
            <person name="Daum C."/>
            <person name="Ng V."/>
            <person name="Clum A."/>
            <person name="Steindorff A."/>
            <person name="Ohm R."/>
            <person name="Martin F."/>
            <person name="Silar P."/>
            <person name="Natvig D."/>
            <person name="Lalanne C."/>
            <person name="Gautier V."/>
            <person name="Ament-Velasquez S.L."/>
            <person name="Kruys A."/>
            <person name="Hutchinson M.I."/>
            <person name="Powell A.J."/>
            <person name="Barry K."/>
            <person name="Miller A.N."/>
            <person name="Grigoriev I.V."/>
            <person name="Debuchy R."/>
            <person name="Gladieux P."/>
            <person name="Thoren M.H."/>
            <person name="Johannesson H."/>
        </authorList>
    </citation>
    <scope>NUCLEOTIDE SEQUENCE</scope>
    <source>
        <strain evidence="1">CBS 307.81</strain>
    </source>
</reference>
<dbReference type="Proteomes" id="UP001174997">
    <property type="component" value="Unassembled WGS sequence"/>
</dbReference>
<dbReference type="AlphaFoldDB" id="A0AA40DBQ0"/>